<dbReference type="SMART" id="SM00248">
    <property type="entry name" value="ANK"/>
    <property type="match status" value="7"/>
</dbReference>
<dbReference type="STRING" id="353152.Q5CWM5"/>
<dbReference type="Pfam" id="PF10258">
    <property type="entry name" value="PHAX_RNA-bd"/>
    <property type="match status" value="1"/>
</dbReference>
<dbReference type="PROSITE" id="PS50088">
    <property type="entry name" value="ANK_REPEAT"/>
    <property type="match status" value="5"/>
</dbReference>
<dbReference type="EMBL" id="AAEE01000002">
    <property type="protein sequence ID" value="EAK90167.1"/>
    <property type="molecule type" value="Genomic_DNA"/>
</dbReference>
<dbReference type="Gene3D" id="1.10.10.1440">
    <property type="entry name" value="PHAX RNA-binding domain"/>
    <property type="match status" value="1"/>
</dbReference>
<feature type="domain" description="Phosphorylated adapter RNA export protein RNA-binding" evidence="4">
    <location>
        <begin position="406"/>
        <end position="491"/>
    </location>
</feature>
<dbReference type="OMA" id="LPHTCAP"/>
<dbReference type="SUPFAM" id="SSF48403">
    <property type="entry name" value="Ankyrin repeat"/>
    <property type="match status" value="1"/>
</dbReference>
<dbReference type="RefSeq" id="XP_627779.1">
    <property type="nucleotide sequence ID" value="XM_627779.1"/>
</dbReference>
<keyword evidence="1" id="KW-0677">Repeat</keyword>
<dbReference type="PANTHER" id="PTHR24171:SF9">
    <property type="entry name" value="ANKYRIN REPEAT DOMAIN-CONTAINING PROTEIN 39"/>
    <property type="match status" value="1"/>
</dbReference>
<evidence type="ECO:0000313" key="5">
    <source>
        <dbReference type="EMBL" id="EAK90167.1"/>
    </source>
</evidence>
<proteinExistence type="predicted"/>
<evidence type="ECO:0000259" key="4">
    <source>
        <dbReference type="Pfam" id="PF10258"/>
    </source>
</evidence>
<sequence length="508" mass="57232">VLIELNPKVRTKMMEIAKYRGTRDSIKIESPKEKLEIKSGEYIGSIDGEFDELNHEIYEFIHQCLNTDDSDLLFPTFEEQLQSTCISNGSETVKTGGTYMDVNPLQGDRESFRFGFENENNSQYMNIKQECMNTASNNVGGFSMSLENTFDFNGILLKASFLGKTDIIKSCLDNGANVLHTDKVGRTALHYASACGWLPTMKLLLKYNCDINRRDHKNWTALHIGVSKKFPEVVELLLSSGADLSLGLPHTCAPCRGGPISSKAIHFAAIRGNRMITEILLKYGADINDVDEDNKTPLHYASFRSNLDYAKWVIEKGADVNAKDKYGRTPLHIASLSGNLEITKILIENGSEVRARDIWDMSPLSLALTREHPEMVSYLESISGEKSSEISVIRGFELDTMESIVLNTIVTGLQEPKKEFIARVIKTIGSQRSLQLYENAMKVENSGGLLTADMSRRKTIGGVFCYLLKQLVAEDQITIQEWNYIRQEEKERINAKNILKRNNRRCQV</sequence>
<evidence type="ECO:0000256" key="1">
    <source>
        <dbReference type="ARBA" id="ARBA00022737"/>
    </source>
</evidence>
<evidence type="ECO:0000256" key="3">
    <source>
        <dbReference type="PROSITE-ProRule" id="PRU00023"/>
    </source>
</evidence>
<dbReference type="PANTHER" id="PTHR24171">
    <property type="entry name" value="ANKYRIN REPEAT DOMAIN-CONTAINING PROTEIN 39-RELATED"/>
    <property type="match status" value="1"/>
</dbReference>
<dbReference type="GeneID" id="3375912"/>
<feature type="non-terminal residue" evidence="5">
    <location>
        <position position="1"/>
    </location>
</feature>
<name>Q5CWM5_CRYPI</name>
<dbReference type="InterPro" id="IPR038092">
    <property type="entry name" value="PHAX_RNA-binding_sf"/>
</dbReference>
<dbReference type="Gene3D" id="1.25.40.20">
    <property type="entry name" value="Ankyrin repeat-containing domain"/>
    <property type="match status" value="3"/>
</dbReference>
<dbReference type="Pfam" id="PF12796">
    <property type="entry name" value="Ank_2"/>
    <property type="match status" value="2"/>
</dbReference>
<dbReference type="PROSITE" id="PS50297">
    <property type="entry name" value="ANK_REP_REGION"/>
    <property type="match status" value="5"/>
</dbReference>
<dbReference type="Pfam" id="PF00023">
    <property type="entry name" value="Ank"/>
    <property type="match status" value="1"/>
</dbReference>
<dbReference type="InParanoid" id="Q5CWM5"/>
<reference evidence="5 6" key="1">
    <citation type="journal article" date="2004" name="Science">
        <title>Complete genome sequence of the apicomplexan, Cryptosporidium parvum.</title>
        <authorList>
            <person name="Abrahamsen M.S."/>
            <person name="Templeton T.J."/>
            <person name="Enomoto S."/>
            <person name="Abrahante J.E."/>
            <person name="Zhu G."/>
            <person name="Lancto C.A."/>
            <person name="Deng M."/>
            <person name="Liu C."/>
            <person name="Widmer G."/>
            <person name="Tzipori S."/>
            <person name="Buck G.A."/>
            <person name="Xu P."/>
            <person name="Bankier A.T."/>
            <person name="Dear P.H."/>
            <person name="Konfortov B.A."/>
            <person name="Spriggs H.F."/>
            <person name="Iyer L."/>
            <person name="Anantharaman V."/>
            <person name="Aravind L."/>
            <person name="Kapur V."/>
        </authorList>
    </citation>
    <scope>NUCLEOTIDE SEQUENCE [LARGE SCALE GENOMIC DNA]</scope>
    <source>
        <strain evidence="6">Iowa II</strain>
    </source>
</reference>
<evidence type="ECO:0000313" key="6">
    <source>
        <dbReference type="Proteomes" id="UP000006726"/>
    </source>
</evidence>
<dbReference type="PRINTS" id="PR01415">
    <property type="entry name" value="ANKYRIN"/>
</dbReference>
<organism evidence="5 6">
    <name type="scientific">Cryptosporidium parvum (strain Iowa II)</name>
    <dbReference type="NCBI Taxonomy" id="353152"/>
    <lineage>
        <taxon>Eukaryota</taxon>
        <taxon>Sar</taxon>
        <taxon>Alveolata</taxon>
        <taxon>Apicomplexa</taxon>
        <taxon>Conoidasida</taxon>
        <taxon>Coccidia</taxon>
        <taxon>Eucoccidiorida</taxon>
        <taxon>Eimeriorina</taxon>
        <taxon>Cryptosporidiidae</taxon>
        <taxon>Cryptosporidium</taxon>
    </lineage>
</organism>
<comment type="caution">
    <text evidence="5">The sequence shown here is derived from an EMBL/GenBank/DDBJ whole genome shotgun (WGS) entry which is preliminary data.</text>
</comment>
<feature type="repeat" description="ANK" evidence="3">
    <location>
        <begin position="217"/>
        <end position="245"/>
    </location>
</feature>
<feature type="repeat" description="ANK" evidence="3">
    <location>
        <begin position="184"/>
        <end position="216"/>
    </location>
</feature>
<dbReference type="KEGG" id="cpv:cgd6_4480"/>
<feature type="repeat" description="ANK" evidence="3">
    <location>
        <begin position="293"/>
        <end position="325"/>
    </location>
</feature>
<protein>
    <submittedName>
        <fullName evidence="5">Ankyrin repeat protein</fullName>
    </submittedName>
</protein>
<accession>Q5CWM5</accession>
<keyword evidence="6" id="KW-1185">Reference proteome</keyword>
<dbReference type="AlphaFoldDB" id="Q5CWM5"/>
<keyword evidence="2 3" id="KW-0040">ANK repeat</keyword>
<dbReference type="OrthoDB" id="285735at2759"/>
<dbReference type="InterPro" id="IPR036770">
    <property type="entry name" value="Ankyrin_rpt-contain_sf"/>
</dbReference>
<feature type="repeat" description="ANK" evidence="3">
    <location>
        <begin position="260"/>
        <end position="292"/>
    </location>
</feature>
<gene>
    <name evidence="5" type="ORF">cgd6_4480</name>
</gene>
<evidence type="ECO:0000256" key="2">
    <source>
        <dbReference type="ARBA" id="ARBA00023043"/>
    </source>
</evidence>
<dbReference type="Proteomes" id="UP000006726">
    <property type="component" value="Chromosome 6"/>
</dbReference>
<dbReference type="InterPro" id="IPR002110">
    <property type="entry name" value="Ankyrin_rpt"/>
</dbReference>
<dbReference type="InterPro" id="IPR019385">
    <property type="entry name" value="PHAX_RNA-binding_domain"/>
</dbReference>
<feature type="repeat" description="ANK" evidence="3">
    <location>
        <begin position="326"/>
        <end position="358"/>
    </location>
</feature>